<dbReference type="InterPro" id="IPR004089">
    <property type="entry name" value="MCPsignal_dom"/>
</dbReference>
<feature type="coiled-coil region" evidence="7">
    <location>
        <begin position="342"/>
        <end position="369"/>
    </location>
</feature>
<evidence type="ECO:0000313" key="12">
    <source>
        <dbReference type="Proteomes" id="UP000677918"/>
    </source>
</evidence>
<dbReference type="AlphaFoldDB" id="A0A8J4H710"/>
<dbReference type="PANTHER" id="PTHR32089:SF112">
    <property type="entry name" value="LYSOZYME-LIKE PROTEIN-RELATED"/>
    <property type="match status" value="1"/>
</dbReference>
<organism evidence="11 12">
    <name type="scientific">Xylanibacillus composti</name>
    <dbReference type="NCBI Taxonomy" id="1572762"/>
    <lineage>
        <taxon>Bacteria</taxon>
        <taxon>Bacillati</taxon>
        <taxon>Bacillota</taxon>
        <taxon>Bacilli</taxon>
        <taxon>Bacillales</taxon>
        <taxon>Paenibacillaceae</taxon>
        <taxon>Xylanibacillus</taxon>
    </lineage>
</organism>
<dbReference type="InterPro" id="IPR003660">
    <property type="entry name" value="HAMP_dom"/>
</dbReference>
<keyword evidence="8" id="KW-1133">Transmembrane helix</keyword>
<evidence type="ECO:0000313" key="11">
    <source>
        <dbReference type="EMBL" id="GIQ69923.1"/>
    </source>
</evidence>
<dbReference type="PRINTS" id="PR00260">
    <property type="entry name" value="CHEMTRNSDUCR"/>
</dbReference>
<sequence>MKWFTDMKIRLKLIVSFVIVAMLLAGIGIYSMFSMQDLNGDLKAMYEENLISVRDLSQIQIYYQRLRVNIRDVGLNVDTAIKNQNIEEANTLMSSTGEYLTSYMQREDLLPEDSVLINQAIQLWNEYTTMAQHALQLANEDRDEDLRNYMNSGMNDVGARLEANLWELINNNTEQAEEANEEAQMNFIISRAILIGVVILGFVLSLLLGNVIAGMIARPMSQVVESLKKVAAGDLRETVPVASKDEVGQLAVSVNEMTANLRSLISTVLANAESVAAASQQISSSTEEIASGSNEQANAAQNMNELFKELSEAISSVAQNAEEASSLSGKTLQVARDGGAVVDSSIAGMDEMNNQMNRLEDDAVKIGDIIEVIDDIAEQTNLLALNAAIEAARAGEQGRGFAVVADEVRRLAERSGEATKQITNIIQGMQNNTNMSVKTASEAVENTKRIGEAFSRIVQMVEESTMKAGEIAAASEEQAAQTSDVMHSIEIISSASEEAAAATEETASTSQSLAELAGDLQKTVSVFKVS</sequence>
<evidence type="ECO:0000256" key="8">
    <source>
        <dbReference type="SAM" id="Phobius"/>
    </source>
</evidence>
<comment type="subcellular location">
    <subcellularLocation>
        <location evidence="1">Cell membrane</location>
    </subcellularLocation>
</comment>
<dbReference type="RefSeq" id="WP_213412712.1">
    <property type="nucleotide sequence ID" value="NZ_BOVK01000037.1"/>
</dbReference>
<dbReference type="Pfam" id="PF12729">
    <property type="entry name" value="4HB_MCP_1"/>
    <property type="match status" value="1"/>
</dbReference>
<dbReference type="FunFam" id="1.10.287.950:FF:000001">
    <property type="entry name" value="Methyl-accepting chemotaxis sensory transducer"/>
    <property type="match status" value="1"/>
</dbReference>
<evidence type="ECO:0000256" key="3">
    <source>
        <dbReference type="ARBA" id="ARBA00023136"/>
    </source>
</evidence>
<keyword evidence="7" id="KW-0175">Coiled coil</keyword>
<keyword evidence="8" id="KW-0812">Transmembrane</keyword>
<name>A0A8J4H710_9BACL</name>
<dbReference type="Pfam" id="PF00015">
    <property type="entry name" value="MCPsignal"/>
    <property type="match status" value="1"/>
</dbReference>
<comment type="caution">
    <text evidence="11">The sequence shown here is derived from an EMBL/GenBank/DDBJ whole genome shotgun (WGS) entry which is preliminary data.</text>
</comment>
<dbReference type="SMART" id="SM00283">
    <property type="entry name" value="MA"/>
    <property type="match status" value="1"/>
</dbReference>
<keyword evidence="12" id="KW-1185">Reference proteome</keyword>
<dbReference type="PROSITE" id="PS50885">
    <property type="entry name" value="HAMP"/>
    <property type="match status" value="1"/>
</dbReference>
<reference evidence="11" key="1">
    <citation type="submission" date="2021-04" db="EMBL/GenBank/DDBJ databases">
        <title>Draft genome sequence of Xylanibacillus composti strain K13.</title>
        <authorList>
            <person name="Uke A."/>
            <person name="Chhe C."/>
            <person name="Baramee S."/>
            <person name="Kosugi A."/>
        </authorList>
    </citation>
    <scope>NUCLEOTIDE SEQUENCE</scope>
    <source>
        <strain evidence="11">K13</strain>
    </source>
</reference>
<dbReference type="Pfam" id="PF00672">
    <property type="entry name" value="HAMP"/>
    <property type="match status" value="1"/>
</dbReference>
<gene>
    <name evidence="11" type="primary">mcp40H-14</name>
    <name evidence="11" type="ORF">XYCOK13_27470</name>
</gene>
<evidence type="ECO:0000256" key="1">
    <source>
        <dbReference type="ARBA" id="ARBA00004236"/>
    </source>
</evidence>
<dbReference type="SUPFAM" id="SSF58104">
    <property type="entry name" value="Methyl-accepting chemotaxis protein (MCP) signaling domain"/>
    <property type="match status" value="1"/>
</dbReference>
<dbReference type="CDD" id="cd11386">
    <property type="entry name" value="MCP_signal"/>
    <property type="match status" value="1"/>
</dbReference>
<dbReference type="EMBL" id="BOVK01000037">
    <property type="protein sequence ID" value="GIQ69923.1"/>
    <property type="molecule type" value="Genomic_DNA"/>
</dbReference>
<keyword evidence="4 6" id="KW-0807">Transducer</keyword>
<feature type="domain" description="HAMP" evidence="10">
    <location>
        <begin position="214"/>
        <end position="266"/>
    </location>
</feature>
<keyword evidence="3 8" id="KW-0472">Membrane</keyword>
<dbReference type="GO" id="GO:0004888">
    <property type="term" value="F:transmembrane signaling receptor activity"/>
    <property type="evidence" value="ECO:0007669"/>
    <property type="project" value="InterPro"/>
</dbReference>
<dbReference type="PROSITE" id="PS50111">
    <property type="entry name" value="CHEMOTAXIS_TRANSDUC_2"/>
    <property type="match status" value="1"/>
</dbReference>
<dbReference type="Proteomes" id="UP000677918">
    <property type="component" value="Unassembled WGS sequence"/>
</dbReference>
<dbReference type="GO" id="GO:0007165">
    <property type="term" value="P:signal transduction"/>
    <property type="evidence" value="ECO:0007669"/>
    <property type="project" value="UniProtKB-KW"/>
</dbReference>
<dbReference type="SMART" id="SM00304">
    <property type="entry name" value="HAMP"/>
    <property type="match status" value="1"/>
</dbReference>
<evidence type="ECO:0000259" key="10">
    <source>
        <dbReference type="PROSITE" id="PS50885"/>
    </source>
</evidence>
<keyword evidence="2" id="KW-1003">Cell membrane</keyword>
<evidence type="ECO:0000259" key="9">
    <source>
        <dbReference type="PROSITE" id="PS50111"/>
    </source>
</evidence>
<dbReference type="InterPro" id="IPR004090">
    <property type="entry name" value="Chemotax_Me-accpt_rcpt"/>
</dbReference>
<dbReference type="GO" id="GO:0006935">
    <property type="term" value="P:chemotaxis"/>
    <property type="evidence" value="ECO:0007669"/>
    <property type="project" value="InterPro"/>
</dbReference>
<dbReference type="GO" id="GO:0005886">
    <property type="term" value="C:plasma membrane"/>
    <property type="evidence" value="ECO:0007669"/>
    <property type="project" value="UniProtKB-SubCell"/>
</dbReference>
<feature type="transmembrane region" description="Helical" evidence="8">
    <location>
        <begin position="13"/>
        <end position="33"/>
    </location>
</feature>
<dbReference type="CDD" id="cd06225">
    <property type="entry name" value="HAMP"/>
    <property type="match status" value="1"/>
</dbReference>
<protein>
    <submittedName>
        <fullName evidence="11">Methyl-accepting chemotaxis protein</fullName>
    </submittedName>
</protein>
<evidence type="ECO:0000256" key="7">
    <source>
        <dbReference type="SAM" id="Coils"/>
    </source>
</evidence>
<dbReference type="PANTHER" id="PTHR32089">
    <property type="entry name" value="METHYL-ACCEPTING CHEMOTAXIS PROTEIN MCPB"/>
    <property type="match status" value="1"/>
</dbReference>
<evidence type="ECO:0000256" key="2">
    <source>
        <dbReference type="ARBA" id="ARBA00022475"/>
    </source>
</evidence>
<evidence type="ECO:0000256" key="5">
    <source>
        <dbReference type="ARBA" id="ARBA00029447"/>
    </source>
</evidence>
<evidence type="ECO:0000256" key="6">
    <source>
        <dbReference type="PROSITE-ProRule" id="PRU00284"/>
    </source>
</evidence>
<dbReference type="InterPro" id="IPR024478">
    <property type="entry name" value="HlyB_4HB_MCP"/>
</dbReference>
<feature type="domain" description="Methyl-accepting transducer" evidence="9">
    <location>
        <begin position="271"/>
        <end position="514"/>
    </location>
</feature>
<evidence type="ECO:0000256" key="4">
    <source>
        <dbReference type="ARBA" id="ARBA00023224"/>
    </source>
</evidence>
<accession>A0A8J4H710</accession>
<comment type="similarity">
    <text evidence="5">Belongs to the methyl-accepting chemotaxis (MCP) protein family.</text>
</comment>
<feature type="transmembrane region" description="Helical" evidence="8">
    <location>
        <begin position="192"/>
        <end position="217"/>
    </location>
</feature>
<dbReference type="Gene3D" id="1.10.287.950">
    <property type="entry name" value="Methyl-accepting chemotaxis protein"/>
    <property type="match status" value="1"/>
</dbReference>
<proteinExistence type="inferred from homology"/>